<dbReference type="SUPFAM" id="SSF52540">
    <property type="entry name" value="P-loop containing nucleoside triphosphate hydrolases"/>
    <property type="match status" value="1"/>
</dbReference>
<reference evidence="2 3" key="1">
    <citation type="submission" date="2016-05" db="EMBL/GenBank/DDBJ databases">
        <title>Paenibacillus oryzae. sp. nov., isolated from the rice root.</title>
        <authorList>
            <person name="Zhang J."/>
            <person name="Zhang X."/>
        </authorList>
    </citation>
    <scope>NUCLEOTIDE SEQUENCE [LARGE SCALE GENOMIC DNA]</scope>
    <source>
        <strain evidence="2 3">1DrF-4</strain>
    </source>
</reference>
<evidence type="ECO:0000313" key="3">
    <source>
        <dbReference type="Proteomes" id="UP000092024"/>
    </source>
</evidence>
<dbReference type="Proteomes" id="UP000092024">
    <property type="component" value="Unassembled WGS sequence"/>
</dbReference>
<dbReference type="OrthoDB" id="9801813at2"/>
<dbReference type="Gene3D" id="3.40.50.300">
    <property type="entry name" value="P-loop containing nucleotide triphosphate hydrolases"/>
    <property type="match status" value="1"/>
</dbReference>
<dbReference type="InterPro" id="IPR051396">
    <property type="entry name" value="Bact_Antivir_Def_Nuclease"/>
</dbReference>
<feature type="domain" description="Endonuclease GajA/Old nuclease/RecF-like AAA" evidence="1">
    <location>
        <begin position="2"/>
        <end position="378"/>
    </location>
</feature>
<keyword evidence="3" id="KW-1185">Reference proteome</keyword>
<name>A0A1A5YS55_9BACL</name>
<organism evidence="2 3">
    <name type="scientific">Paenibacillus oryzae</name>
    <dbReference type="NCBI Taxonomy" id="1844972"/>
    <lineage>
        <taxon>Bacteria</taxon>
        <taxon>Bacillati</taxon>
        <taxon>Bacillota</taxon>
        <taxon>Bacilli</taxon>
        <taxon>Bacillales</taxon>
        <taxon>Paenibacillaceae</taxon>
        <taxon>Paenibacillus</taxon>
    </lineage>
</organism>
<gene>
    <name evidence="2" type="ORF">A7K91_21470</name>
</gene>
<protein>
    <recommendedName>
        <fullName evidence="1">Endonuclease GajA/Old nuclease/RecF-like AAA domain-containing protein</fullName>
    </recommendedName>
</protein>
<dbReference type="PANTHER" id="PTHR43581:SF2">
    <property type="entry name" value="EXCINUCLEASE ATPASE SUBUNIT"/>
    <property type="match status" value="1"/>
</dbReference>
<dbReference type="InterPro" id="IPR027417">
    <property type="entry name" value="P-loop_NTPase"/>
</dbReference>
<dbReference type="PANTHER" id="PTHR43581">
    <property type="entry name" value="ATP/GTP PHOSPHATASE"/>
    <property type="match status" value="1"/>
</dbReference>
<comment type="caution">
    <text evidence="2">The sequence shown here is derived from an EMBL/GenBank/DDBJ whole genome shotgun (WGS) entry which is preliminary data.</text>
</comment>
<sequence>MKIGNLGPIQQATVDFSKLTILCGANNQGKTYLSYTLYGILSNIHKMSGGFFSNDEFKRIINYGSITFDKSDFIDKLITVMEINFNKTKLELLKRVFKSDSIGFENVELSISREEIAEYLNLEAIKSFGIKAASMDLILEVSEKQATILLTSTNEVADLGKSPMSTTIRFMLNRLIENAISANNNSFYIPAERIGINVFRNQLNQNKVEVLDFISNAINSVNKSKNEMNVELLKSLNQLTEVYPLPISDYLNYINNIEKYDIDDKSNEISAFIRSNLIKGRFYVDDATSKSYFRAKMGRTKYKSDSIPLDITSSAIKSIYGLDYFFENLDSTKHNIIIIDEPEMNLHPSNQTEFAKLIDLIISKGIQVVISTHSDFLVKKIQNIMIRNELEERSNGLNASNVKVYNFEDNTVKEINLLSDSESFDNFDRIIAEIEDEYLDLLEQRASKRDKLKVNQNESE</sequence>
<dbReference type="RefSeq" id="WP_068679269.1">
    <property type="nucleotide sequence ID" value="NZ_LYPA01000026.1"/>
</dbReference>
<dbReference type="AlphaFoldDB" id="A0A1A5YS55"/>
<dbReference type="Pfam" id="PF13175">
    <property type="entry name" value="AAA_15"/>
    <property type="match status" value="1"/>
</dbReference>
<dbReference type="STRING" id="1844972.A7K91_21470"/>
<proteinExistence type="predicted"/>
<dbReference type="InterPro" id="IPR041685">
    <property type="entry name" value="AAA_GajA/Old/RecF-like"/>
</dbReference>
<accession>A0A1A5YS55</accession>
<evidence type="ECO:0000313" key="2">
    <source>
        <dbReference type="EMBL" id="OBR68452.1"/>
    </source>
</evidence>
<dbReference type="EMBL" id="LYPA01000026">
    <property type="protein sequence ID" value="OBR68452.1"/>
    <property type="molecule type" value="Genomic_DNA"/>
</dbReference>
<evidence type="ECO:0000259" key="1">
    <source>
        <dbReference type="Pfam" id="PF13175"/>
    </source>
</evidence>